<feature type="transmembrane region" description="Helical" evidence="1">
    <location>
        <begin position="205"/>
        <end position="227"/>
    </location>
</feature>
<evidence type="ECO:0000313" key="2">
    <source>
        <dbReference type="EMBL" id="TCJ88638.1"/>
    </source>
</evidence>
<evidence type="ECO:0008006" key="4">
    <source>
        <dbReference type="Google" id="ProtNLM"/>
    </source>
</evidence>
<feature type="transmembrane region" description="Helical" evidence="1">
    <location>
        <begin position="166"/>
        <end position="193"/>
    </location>
</feature>
<organism evidence="2 3">
    <name type="scientific">Cocleimonas flava</name>
    <dbReference type="NCBI Taxonomy" id="634765"/>
    <lineage>
        <taxon>Bacteria</taxon>
        <taxon>Pseudomonadati</taxon>
        <taxon>Pseudomonadota</taxon>
        <taxon>Gammaproteobacteria</taxon>
        <taxon>Thiotrichales</taxon>
        <taxon>Thiotrichaceae</taxon>
        <taxon>Cocleimonas</taxon>
    </lineage>
</organism>
<evidence type="ECO:0000256" key="1">
    <source>
        <dbReference type="SAM" id="Phobius"/>
    </source>
</evidence>
<evidence type="ECO:0000313" key="3">
    <source>
        <dbReference type="Proteomes" id="UP000294887"/>
    </source>
</evidence>
<dbReference type="EMBL" id="SMFQ01000002">
    <property type="protein sequence ID" value="TCJ88638.1"/>
    <property type="molecule type" value="Genomic_DNA"/>
</dbReference>
<feature type="transmembrane region" description="Helical" evidence="1">
    <location>
        <begin position="7"/>
        <end position="28"/>
    </location>
</feature>
<feature type="transmembrane region" description="Helical" evidence="1">
    <location>
        <begin position="138"/>
        <end position="154"/>
    </location>
</feature>
<proteinExistence type="predicted"/>
<feature type="transmembrane region" description="Helical" evidence="1">
    <location>
        <begin position="113"/>
        <end position="132"/>
    </location>
</feature>
<keyword evidence="3" id="KW-1185">Reference proteome</keyword>
<name>A0A4R1F9T1_9GAMM</name>
<dbReference type="AlphaFoldDB" id="A0A4R1F9T1"/>
<sequence>MPIKKRSAYFLPIVYMLVFFIYEIVGFINSYVINLKGATKDAEVFHQSATEWALNGTIEFAVNAQFYTQTLGILYRAFGADEYLAVQLNIFAILGTMYFMNKVMIILEVEGRYRIFVILVIALWPSYITRASTSMREPLMIFMYSGFIYTYLRLRIRSTPSLWLKLLFFSFFMFSLHKAFAVLIFVAGLIIIYDRLKSTKINSAKGMIVLFFISGGLISGALLLTYLSSLNVAGLRELNSLVNNDQEQINTILEYKAGIDERASYGTRVEFNSPLAFLKSYPVAIINYLFQPFPTRISNMYDLYAFLEAIWRAYALFIVWKFRKNIDGATLFLVGMYFATTMLWAAGTTNYGTSSRHHLTHNWLLVIIFAKLFLNKTSPPNKNIRY</sequence>
<protein>
    <recommendedName>
        <fullName evidence="4">Dolichyl-phosphate-mannose-protein mannosyltransferase</fullName>
    </recommendedName>
</protein>
<accession>A0A4R1F9T1</accession>
<reference evidence="2 3" key="1">
    <citation type="submission" date="2019-03" db="EMBL/GenBank/DDBJ databases">
        <title>Genomic Encyclopedia of Type Strains, Phase IV (KMG-IV): sequencing the most valuable type-strain genomes for metagenomic binning, comparative biology and taxonomic classification.</title>
        <authorList>
            <person name="Goeker M."/>
        </authorList>
    </citation>
    <scope>NUCLEOTIDE SEQUENCE [LARGE SCALE GENOMIC DNA]</scope>
    <source>
        <strain evidence="2 3">DSM 24830</strain>
    </source>
</reference>
<dbReference type="OrthoDB" id="5787206at2"/>
<feature type="transmembrane region" description="Helical" evidence="1">
    <location>
        <begin position="83"/>
        <end position="101"/>
    </location>
</feature>
<feature type="transmembrane region" description="Helical" evidence="1">
    <location>
        <begin position="329"/>
        <end position="347"/>
    </location>
</feature>
<keyword evidence="1" id="KW-1133">Transmembrane helix</keyword>
<feature type="transmembrane region" description="Helical" evidence="1">
    <location>
        <begin position="303"/>
        <end position="322"/>
    </location>
</feature>
<keyword evidence="1" id="KW-0472">Membrane</keyword>
<keyword evidence="1" id="KW-0812">Transmembrane</keyword>
<dbReference type="RefSeq" id="WP_131904320.1">
    <property type="nucleotide sequence ID" value="NZ_BAAAFU010000008.1"/>
</dbReference>
<gene>
    <name evidence="2" type="ORF">EV695_0496</name>
</gene>
<comment type="caution">
    <text evidence="2">The sequence shown here is derived from an EMBL/GenBank/DDBJ whole genome shotgun (WGS) entry which is preliminary data.</text>
</comment>
<dbReference type="Proteomes" id="UP000294887">
    <property type="component" value="Unassembled WGS sequence"/>
</dbReference>
<feature type="transmembrane region" description="Helical" evidence="1">
    <location>
        <begin position="359"/>
        <end position="375"/>
    </location>
</feature>